<sequence length="123" mass="13599">MQGEKRQEMNDTHLRGTMQLTSNAGSYWGKSRRKVQICRTPEFGQPIPQTNLIDNVRSEAKIITLRVRGLGEFFFSEDFFPSARINLPAKEGQSSVMSKIFFPAGGSDIMPLGGITGAGMILC</sequence>
<dbReference type="Proteomes" id="UP000006911">
    <property type="component" value="Unassembled WGS sequence"/>
</dbReference>
<dbReference type="KEGG" id="tml:GSTUM_00005272001"/>
<evidence type="ECO:0000313" key="1">
    <source>
        <dbReference type="EMBL" id="CAZ81503.1"/>
    </source>
</evidence>
<organism evidence="1 2">
    <name type="scientific">Tuber melanosporum (strain Mel28)</name>
    <name type="common">Perigord black truffle</name>
    <dbReference type="NCBI Taxonomy" id="656061"/>
    <lineage>
        <taxon>Eukaryota</taxon>
        <taxon>Fungi</taxon>
        <taxon>Dikarya</taxon>
        <taxon>Ascomycota</taxon>
        <taxon>Pezizomycotina</taxon>
        <taxon>Pezizomycetes</taxon>
        <taxon>Pezizales</taxon>
        <taxon>Tuberaceae</taxon>
        <taxon>Tuber</taxon>
    </lineage>
</organism>
<evidence type="ECO:0000313" key="2">
    <source>
        <dbReference type="Proteomes" id="UP000006911"/>
    </source>
</evidence>
<proteinExistence type="predicted"/>
<dbReference type="HOGENOM" id="CLU_2016888_0_0_1"/>
<gene>
    <name evidence="1" type="ORF">GSTUM_00005272001</name>
</gene>
<dbReference type="RefSeq" id="XP_002837312.1">
    <property type="nucleotide sequence ID" value="XM_002837266.1"/>
</dbReference>
<dbReference type="EMBL" id="FN430075">
    <property type="protein sequence ID" value="CAZ81503.1"/>
    <property type="molecule type" value="Genomic_DNA"/>
</dbReference>
<dbReference type="AlphaFoldDB" id="D5GAG0"/>
<protein>
    <submittedName>
        <fullName evidence="1">(Perigord truffle) hypothetical protein</fullName>
    </submittedName>
</protein>
<reference evidence="1 2" key="1">
    <citation type="journal article" date="2010" name="Nature">
        <title>Perigord black truffle genome uncovers evolutionary origins and mechanisms of symbiosis.</title>
        <authorList>
            <person name="Martin F."/>
            <person name="Kohler A."/>
            <person name="Murat C."/>
            <person name="Balestrini R."/>
            <person name="Coutinho P.M."/>
            <person name="Jaillon O."/>
            <person name="Montanini B."/>
            <person name="Morin E."/>
            <person name="Noel B."/>
            <person name="Percudani R."/>
            <person name="Porcel B."/>
            <person name="Rubini A."/>
            <person name="Amicucci A."/>
            <person name="Amselem J."/>
            <person name="Anthouard V."/>
            <person name="Arcioni S."/>
            <person name="Artiguenave F."/>
            <person name="Aury J.M."/>
            <person name="Ballario P."/>
            <person name="Bolchi A."/>
            <person name="Brenna A."/>
            <person name="Brun A."/>
            <person name="Buee M."/>
            <person name="Cantarel B."/>
            <person name="Chevalier G."/>
            <person name="Couloux A."/>
            <person name="Da Silva C."/>
            <person name="Denoeud F."/>
            <person name="Duplessis S."/>
            <person name="Ghignone S."/>
            <person name="Hilselberger B."/>
            <person name="Iotti M."/>
            <person name="Marcais B."/>
            <person name="Mello A."/>
            <person name="Miranda M."/>
            <person name="Pacioni G."/>
            <person name="Quesneville H."/>
            <person name="Riccioni C."/>
            <person name="Ruotolo R."/>
            <person name="Splivallo R."/>
            <person name="Stocchi V."/>
            <person name="Tisserant E."/>
            <person name="Viscomi A.R."/>
            <person name="Zambonelli A."/>
            <person name="Zampieri E."/>
            <person name="Henrissat B."/>
            <person name="Lebrun M.H."/>
            <person name="Paolocci F."/>
            <person name="Bonfante P."/>
            <person name="Ottonello S."/>
            <person name="Wincker P."/>
        </authorList>
    </citation>
    <scope>NUCLEOTIDE SEQUENCE [LARGE SCALE GENOMIC DNA]</scope>
    <source>
        <strain evidence="1 2">Mel28</strain>
    </source>
</reference>
<accession>D5GAG0</accession>
<dbReference type="InParanoid" id="D5GAG0"/>
<dbReference type="GeneID" id="9187443"/>
<name>D5GAG0_TUBMM</name>
<keyword evidence="2" id="KW-1185">Reference proteome</keyword>